<dbReference type="Proteomes" id="UP000586095">
    <property type="component" value="Unassembled WGS sequence"/>
</dbReference>
<sequence>MSELVETVSEAVREAEAKLRESGVAPEALAAFVPERRKLLIRRKPTMQPLGHVWRLGTLMIGADAGSPPALYVVGKATRSAARLHPGNQSVSREERRDVAAAALHGGYAEGTPVNYDAVQIALDEATLTSLAPELPLGLVDGEIRVRWRAGAPLDGAQTLRAYLRERSELLAHPPQGAS</sequence>
<comment type="caution">
    <text evidence="1">The sequence shown here is derived from an EMBL/GenBank/DDBJ whole genome shotgun (WGS) entry which is preliminary data.</text>
</comment>
<keyword evidence="2" id="KW-1185">Reference proteome</keyword>
<evidence type="ECO:0008006" key="3">
    <source>
        <dbReference type="Google" id="ProtNLM"/>
    </source>
</evidence>
<evidence type="ECO:0000313" key="2">
    <source>
        <dbReference type="Proteomes" id="UP000586095"/>
    </source>
</evidence>
<dbReference type="AlphaFoldDB" id="A0A852R4P0"/>
<reference evidence="1 2" key="1">
    <citation type="submission" date="2020-07" db="EMBL/GenBank/DDBJ databases">
        <title>Sequencing the genomes of 1000 actinobacteria strains.</title>
        <authorList>
            <person name="Klenk H.-P."/>
        </authorList>
    </citation>
    <scope>NUCLEOTIDE SEQUENCE [LARGE SCALE GENOMIC DNA]</scope>
    <source>
        <strain evidence="1 2">DSM 17380</strain>
    </source>
</reference>
<evidence type="ECO:0000313" key="1">
    <source>
        <dbReference type="EMBL" id="NYD27727.1"/>
    </source>
</evidence>
<accession>A0A852R4P0</accession>
<dbReference type="EMBL" id="JACCBD010000001">
    <property type="protein sequence ID" value="NYD27727.1"/>
    <property type="molecule type" value="Genomic_DNA"/>
</dbReference>
<gene>
    <name evidence="1" type="ORF">BJ960_002530</name>
</gene>
<proteinExistence type="predicted"/>
<name>A0A852R4P0_9MICO</name>
<protein>
    <recommendedName>
        <fullName evidence="3">Glutaminase</fullName>
    </recommendedName>
</protein>
<organism evidence="1 2">
    <name type="scientific">Leucobacter aridicollis</name>
    <dbReference type="NCBI Taxonomy" id="283878"/>
    <lineage>
        <taxon>Bacteria</taxon>
        <taxon>Bacillati</taxon>
        <taxon>Actinomycetota</taxon>
        <taxon>Actinomycetes</taxon>
        <taxon>Micrococcales</taxon>
        <taxon>Microbacteriaceae</taxon>
        <taxon>Leucobacter</taxon>
    </lineage>
</organism>
<dbReference type="RefSeq" id="WP_185987555.1">
    <property type="nucleotide sequence ID" value="NZ_BAAALZ010000001.1"/>
</dbReference>